<feature type="transmembrane region" description="Helical" evidence="8">
    <location>
        <begin position="366"/>
        <end position="385"/>
    </location>
</feature>
<proteinExistence type="predicted"/>
<dbReference type="STRING" id="1461693.ATO10_00750"/>
<evidence type="ECO:0000256" key="4">
    <source>
        <dbReference type="ARBA" id="ARBA00022692"/>
    </source>
</evidence>
<feature type="domain" description="TRAP C4-dicarboxylate transport system permease DctM subunit" evidence="9">
    <location>
        <begin position="7"/>
        <end position="449"/>
    </location>
</feature>
<accession>A0A058ZPW2</accession>
<feature type="transmembrane region" description="Helical" evidence="8">
    <location>
        <begin position="172"/>
        <end position="194"/>
    </location>
</feature>
<keyword evidence="4 8" id="KW-0812">Transmembrane</keyword>
<dbReference type="PANTHER" id="PTHR33362:SF5">
    <property type="entry name" value="C4-DICARBOXYLATE TRAP TRANSPORTER LARGE PERMEASE PROTEIN DCTM"/>
    <property type="match status" value="1"/>
</dbReference>
<feature type="transmembrane region" description="Helical" evidence="8">
    <location>
        <begin position="337"/>
        <end position="359"/>
    </location>
</feature>
<evidence type="ECO:0000256" key="6">
    <source>
        <dbReference type="ARBA" id="ARBA00023136"/>
    </source>
</evidence>
<dbReference type="Proteomes" id="UP000024836">
    <property type="component" value="Unassembled WGS sequence"/>
</dbReference>
<comment type="function">
    <text evidence="7">Part of the tripartite ATP-independent periplasmic (TRAP) transport system.</text>
</comment>
<keyword evidence="5 8" id="KW-1133">Transmembrane helix</keyword>
<dbReference type="Pfam" id="PF06808">
    <property type="entry name" value="DctM"/>
    <property type="match status" value="1"/>
</dbReference>
<feature type="transmembrane region" description="Helical" evidence="8">
    <location>
        <begin position="240"/>
        <end position="263"/>
    </location>
</feature>
<dbReference type="EMBL" id="AQQY01000001">
    <property type="protein sequence ID" value="KCV83245.1"/>
    <property type="molecule type" value="Genomic_DNA"/>
</dbReference>
<evidence type="ECO:0000313" key="10">
    <source>
        <dbReference type="EMBL" id="KCV83245.1"/>
    </source>
</evidence>
<feature type="transmembrane region" description="Helical" evidence="8">
    <location>
        <begin position="307"/>
        <end position="325"/>
    </location>
</feature>
<feature type="transmembrane region" description="Helical" evidence="8">
    <location>
        <begin position="136"/>
        <end position="160"/>
    </location>
</feature>
<dbReference type="PIRSF" id="PIRSF006066">
    <property type="entry name" value="HI0050"/>
    <property type="match status" value="1"/>
</dbReference>
<gene>
    <name evidence="10" type="ORF">ATO10_00750</name>
</gene>
<dbReference type="RefSeq" id="WP_035246805.1">
    <property type="nucleotide sequence ID" value="NZ_AQQY01000001.1"/>
</dbReference>
<feature type="transmembrane region" description="Helical" evidence="8">
    <location>
        <begin position="55"/>
        <end position="76"/>
    </location>
</feature>
<reference evidence="10 11" key="1">
    <citation type="submission" date="2013-04" db="EMBL/GenBank/DDBJ databases">
        <title>Shimia sp. 22II-S11-Z10 Genome Sequencing.</title>
        <authorList>
            <person name="Lai Q."/>
            <person name="Li G."/>
            <person name="Shao Z."/>
        </authorList>
    </citation>
    <scope>NUCLEOTIDE SEQUENCE [LARGE SCALE GENOMIC DNA]</scope>
    <source>
        <strain evidence="11">22II-S11-Z10</strain>
    </source>
</reference>
<dbReference type="GO" id="GO:0022857">
    <property type="term" value="F:transmembrane transporter activity"/>
    <property type="evidence" value="ECO:0007669"/>
    <property type="project" value="UniProtKB-UniRule"/>
</dbReference>
<dbReference type="OrthoDB" id="9790209at2"/>
<comment type="caution">
    <text evidence="10">The sequence shown here is derived from an EMBL/GenBank/DDBJ whole genome shotgun (WGS) entry which is preliminary data.</text>
</comment>
<dbReference type="PATRIC" id="fig|1461693.3.peg.158"/>
<dbReference type="InterPro" id="IPR004681">
    <property type="entry name" value="TRAP_DctM"/>
</dbReference>
<evidence type="ECO:0000256" key="5">
    <source>
        <dbReference type="ARBA" id="ARBA00022989"/>
    </source>
</evidence>
<evidence type="ECO:0000313" key="11">
    <source>
        <dbReference type="Proteomes" id="UP000024836"/>
    </source>
</evidence>
<evidence type="ECO:0000259" key="9">
    <source>
        <dbReference type="Pfam" id="PF06808"/>
    </source>
</evidence>
<dbReference type="GO" id="GO:0015740">
    <property type="term" value="P:C4-dicarboxylate transport"/>
    <property type="evidence" value="ECO:0007669"/>
    <property type="project" value="TreeGrafter"/>
</dbReference>
<feature type="transmembrane region" description="Helical" evidence="8">
    <location>
        <begin position="425"/>
        <end position="448"/>
    </location>
</feature>
<keyword evidence="6 8" id="KW-0472">Membrane</keyword>
<dbReference type="AlphaFoldDB" id="A0A058ZPW2"/>
<sequence>MDVVFLFAMVIGMLLIGVPIAVSLGLSSMVFLLIYSDSSLASVAQSLYQAMAGHYTLLAIPFFILASSFMSTGGVAKRIIRFSIACVGHMRGGLAIAGVFACMLFAALSGSSPATVVAIGTIVIAAMKQVGYSKEFAAGVICNAGTLGILIPPSIVMVVYASAVEVSVGRMFLAGVIPGLMAGVMLMIAIYVMARIKNMPKGEWAGWGEITSSFADAFWGLMLIVIIMVGIYGVPGITGAIFTPTEAAAVASVYAFIIASFVYRDMGPLAPAQEDGRPTPLFKKPLALVTALFHRDTKHTLLEAGKLTIMLMFIIANALILKHVLTDEQIPQQIASAMLSAGFGKIMFLVMVNVILLIGGQFMEPSGLLVIVAPLVFPIAIELGVDPIHLGIIMVVNMEIGMITPPVGLNLFVTSGVAGMPMMRVVKAALPFLAVLFVFLLMVTYIPWISTYLPNSIMGPEIITK</sequence>
<feature type="transmembrane region" description="Helical" evidence="8">
    <location>
        <begin position="391"/>
        <end position="413"/>
    </location>
</feature>
<keyword evidence="3 7" id="KW-0997">Cell inner membrane</keyword>
<comment type="subcellular location">
    <subcellularLocation>
        <location evidence="1 7">Cell inner membrane</location>
        <topology evidence="1 7">Multi-pass membrane protein</topology>
    </subcellularLocation>
</comment>
<name>A0A058ZPW2_9RHOB</name>
<evidence type="ECO:0000256" key="8">
    <source>
        <dbReference type="SAM" id="Phobius"/>
    </source>
</evidence>
<organism evidence="10 11">
    <name type="scientific">Actibacterium atlanticum</name>
    <dbReference type="NCBI Taxonomy" id="1461693"/>
    <lineage>
        <taxon>Bacteria</taxon>
        <taxon>Pseudomonadati</taxon>
        <taxon>Pseudomonadota</taxon>
        <taxon>Alphaproteobacteria</taxon>
        <taxon>Rhodobacterales</taxon>
        <taxon>Roseobacteraceae</taxon>
        <taxon>Actibacterium</taxon>
    </lineage>
</organism>
<dbReference type="PANTHER" id="PTHR33362">
    <property type="entry name" value="SIALIC ACID TRAP TRANSPORTER PERMEASE PROTEIN SIAT-RELATED"/>
    <property type="match status" value="1"/>
</dbReference>
<evidence type="ECO:0000256" key="3">
    <source>
        <dbReference type="ARBA" id="ARBA00022519"/>
    </source>
</evidence>
<evidence type="ECO:0000256" key="1">
    <source>
        <dbReference type="ARBA" id="ARBA00004429"/>
    </source>
</evidence>
<feature type="transmembrane region" description="Helical" evidence="8">
    <location>
        <begin position="6"/>
        <end position="34"/>
    </location>
</feature>
<keyword evidence="11" id="KW-1185">Reference proteome</keyword>
<dbReference type="eggNOG" id="COG1593">
    <property type="taxonomic scope" value="Bacteria"/>
</dbReference>
<dbReference type="InterPro" id="IPR010656">
    <property type="entry name" value="DctM"/>
</dbReference>
<protein>
    <submittedName>
        <fullName evidence="10">TRAP C4-dicarboxylate transport system permease DctM</fullName>
    </submittedName>
</protein>
<dbReference type="GO" id="GO:0005886">
    <property type="term" value="C:plasma membrane"/>
    <property type="evidence" value="ECO:0007669"/>
    <property type="project" value="UniProtKB-SubCell"/>
</dbReference>
<feature type="transmembrane region" description="Helical" evidence="8">
    <location>
        <begin position="214"/>
        <end position="234"/>
    </location>
</feature>
<keyword evidence="7" id="KW-0813">Transport</keyword>
<evidence type="ECO:0000256" key="2">
    <source>
        <dbReference type="ARBA" id="ARBA00022475"/>
    </source>
</evidence>
<evidence type="ECO:0000256" key="7">
    <source>
        <dbReference type="RuleBase" id="RU369079"/>
    </source>
</evidence>
<feature type="transmembrane region" description="Helical" evidence="8">
    <location>
        <begin position="96"/>
        <end position="124"/>
    </location>
</feature>
<keyword evidence="2" id="KW-1003">Cell membrane</keyword>